<dbReference type="Proteomes" id="UP000216991">
    <property type="component" value="Unassembled WGS sequence"/>
</dbReference>
<accession>A0A255YAI3</accession>
<dbReference type="SMART" id="SM00448">
    <property type="entry name" value="REC"/>
    <property type="match status" value="1"/>
</dbReference>
<organism evidence="5 6">
    <name type="scientific">Sandarakinorhabdus cyanobacteriorum</name>
    <dbReference type="NCBI Taxonomy" id="1981098"/>
    <lineage>
        <taxon>Bacteria</taxon>
        <taxon>Pseudomonadati</taxon>
        <taxon>Pseudomonadota</taxon>
        <taxon>Alphaproteobacteria</taxon>
        <taxon>Sphingomonadales</taxon>
        <taxon>Sphingosinicellaceae</taxon>
        <taxon>Sandarakinorhabdus</taxon>
    </lineage>
</organism>
<dbReference type="PROSITE" id="PS50110">
    <property type="entry name" value="RESPONSE_REGULATORY"/>
    <property type="match status" value="1"/>
</dbReference>
<keyword evidence="1 2" id="KW-0597">Phosphoprotein</keyword>
<evidence type="ECO:0000256" key="3">
    <source>
        <dbReference type="SAM" id="MobiDB-lite"/>
    </source>
</evidence>
<dbReference type="InterPro" id="IPR001789">
    <property type="entry name" value="Sig_transdc_resp-reg_receiver"/>
</dbReference>
<feature type="region of interest" description="Disordered" evidence="3">
    <location>
        <begin position="1"/>
        <end position="41"/>
    </location>
</feature>
<dbReference type="PANTHER" id="PTHR44591">
    <property type="entry name" value="STRESS RESPONSE REGULATOR PROTEIN 1"/>
    <property type="match status" value="1"/>
</dbReference>
<protein>
    <recommendedName>
        <fullName evidence="4">Response regulatory domain-containing protein</fullName>
    </recommendedName>
</protein>
<feature type="modified residue" description="4-aspartylphosphate" evidence="2">
    <location>
        <position position="92"/>
    </location>
</feature>
<feature type="domain" description="Response regulatory" evidence="4">
    <location>
        <begin position="43"/>
        <end position="160"/>
    </location>
</feature>
<gene>
    <name evidence="5" type="ORF">CHU93_12210</name>
</gene>
<dbReference type="AlphaFoldDB" id="A0A255YAI3"/>
<evidence type="ECO:0000313" key="6">
    <source>
        <dbReference type="Proteomes" id="UP000216991"/>
    </source>
</evidence>
<name>A0A255YAI3_9SPHN</name>
<dbReference type="InterPro" id="IPR050595">
    <property type="entry name" value="Bact_response_regulator"/>
</dbReference>
<dbReference type="PANTHER" id="PTHR44591:SF3">
    <property type="entry name" value="RESPONSE REGULATORY DOMAIN-CONTAINING PROTEIN"/>
    <property type="match status" value="1"/>
</dbReference>
<dbReference type="SUPFAM" id="SSF52172">
    <property type="entry name" value="CheY-like"/>
    <property type="match status" value="1"/>
</dbReference>
<dbReference type="InterPro" id="IPR011006">
    <property type="entry name" value="CheY-like_superfamily"/>
</dbReference>
<proteinExistence type="predicted"/>
<dbReference type="GO" id="GO:0000160">
    <property type="term" value="P:phosphorelay signal transduction system"/>
    <property type="evidence" value="ECO:0007669"/>
    <property type="project" value="InterPro"/>
</dbReference>
<dbReference type="RefSeq" id="WP_094474436.1">
    <property type="nucleotide sequence ID" value="NZ_NOXT01000119.1"/>
</dbReference>
<feature type="region of interest" description="Disordered" evidence="3">
    <location>
        <begin position="159"/>
        <end position="180"/>
    </location>
</feature>
<evidence type="ECO:0000259" key="4">
    <source>
        <dbReference type="PROSITE" id="PS50110"/>
    </source>
</evidence>
<dbReference type="Gene3D" id="3.40.50.2300">
    <property type="match status" value="1"/>
</dbReference>
<sequence>MAAPVRPEAIGVTPGSRSQPRPEPAATDTRFPDPEGGSRQPLTVLVVDGDPAYRRNIVEQLQGQGHIVSAFSNCTDAWTALQSTRFDAAIVDLETPAITALELARRIDGMAGGPRLIATSPNLTRHSRMGRALCRDNGFRDVISKDAGRRNFNYKLKASLRRRGQPHDSDDDNPNPPATE</sequence>
<evidence type="ECO:0000313" key="5">
    <source>
        <dbReference type="EMBL" id="OYQ26153.1"/>
    </source>
</evidence>
<evidence type="ECO:0000256" key="2">
    <source>
        <dbReference type="PROSITE-ProRule" id="PRU00169"/>
    </source>
</evidence>
<evidence type="ECO:0000256" key="1">
    <source>
        <dbReference type="ARBA" id="ARBA00022553"/>
    </source>
</evidence>
<dbReference type="OrthoDB" id="9803176at2"/>
<dbReference type="Pfam" id="PF00072">
    <property type="entry name" value="Response_reg"/>
    <property type="match status" value="1"/>
</dbReference>
<comment type="caution">
    <text evidence="5">The sequence shown here is derived from an EMBL/GenBank/DDBJ whole genome shotgun (WGS) entry which is preliminary data.</text>
</comment>
<keyword evidence="6" id="KW-1185">Reference proteome</keyword>
<reference evidence="5 6" key="1">
    <citation type="submission" date="2017-07" db="EMBL/GenBank/DDBJ databases">
        <title>Sandarakinorhabdus cyanobacteriorum sp. nov., a novel bacterium isolated from cyanobacterial aggregates in a eutrophic lake.</title>
        <authorList>
            <person name="Cai H."/>
        </authorList>
    </citation>
    <scope>NUCLEOTIDE SEQUENCE [LARGE SCALE GENOMIC DNA]</scope>
    <source>
        <strain evidence="5 6">TH057</strain>
    </source>
</reference>
<dbReference type="EMBL" id="NOXT01000119">
    <property type="protein sequence ID" value="OYQ26153.1"/>
    <property type="molecule type" value="Genomic_DNA"/>
</dbReference>